<reference evidence="3" key="2">
    <citation type="submission" date="2023-05" db="EMBL/GenBank/DDBJ databases">
        <authorList>
            <consortium name="Lawrence Berkeley National Laboratory"/>
            <person name="Steindorff A."/>
            <person name="Hensen N."/>
            <person name="Bonometti L."/>
            <person name="Westerberg I."/>
            <person name="Brannstrom I.O."/>
            <person name="Guillou S."/>
            <person name="Cros-Aarteil S."/>
            <person name="Calhoun S."/>
            <person name="Haridas S."/>
            <person name="Kuo A."/>
            <person name="Mondo S."/>
            <person name="Pangilinan J."/>
            <person name="Riley R."/>
            <person name="Labutti K."/>
            <person name="Andreopoulos B."/>
            <person name="Lipzen A."/>
            <person name="Chen C."/>
            <person name="Yanf M."/>
            <person name="Daum C."/>
            <person name="Ng V."/>
            <person name="Clum A."/>
            <person name="Ohm R."/>
            <person name="Martin F."/>
            <person name="Silar P."/>
            <person name="Natvig D."/>
            <person name="Lalanne C."/>
            <person name="Gautier V."/>
            <person name="Ament-Velasquez S.L."/>
            <person name="Kruys A."/>
            <person name="Hutchinson M.I."/>
            <person name="Powell A.J."/>
            <person name="Barry K."/>
            <person name="Miller A.N."/>
            <person name="Grigoriev I.V."/>
            <person name="Debuchy R."/>
            <person name="Gladieux P."/>
            <person name="Thoren M.H."/>
            <person name="Johannesson H."/>
        </authorList>
    </citation>
    <scope>NUCLEOTIDE SEQUENCE</scope>
    <source>
        <strain evidence="3">CBS 990.96</strain>
    </source>
</reference>
<name>A0AAN7BIT5_9PEZI</name>
<dbReference type="InterPro" id="IPR010730">
    <property type="entry name" value="HET"/>
</dbReference>
<evidence type="ECO:0000313" key="3">
    <source>
        <dbReference type="EMBL" id="KAK4224083.1"/>
    </source>
</evidence>
<dbReference type="PANTHER" id="PTHR24148:SF64">
    <property type="entry name" value="HETEROKARYON INCOMPATIBILITY DOMAIN-CONTAINING PROTEIN"/>
    <property type="match status" value="1"/>
</dbReference>
<dbReference type="EMBL" id="MU865404">
    <property type="protein sequence ID" value="KAK4224083.1"/>
    <property type="molecule type" value="Genomic_DNA"/>
</dbReference>
<organism evidence="3 4">
    <name type="scientific">Podospora fimiseda</name>
    <dbReference type="NCBI Taxonomy" id="252190"/>
    <lineage>
        <taxon>Eukaryota</taxon>
        <taxon>Fungi</taxon>
        <taxon>Dikarya</taxon>
        <taxon>Ascomycota</taxon>
        <taxon>Pezizomycotina</taxon>
        <taxon>Sordariomycetes</taxon>
        <taxon>Sordariomycetidae</taxon>
        <taxon>Sordariales</taxon>
        <taxon>Podosporaceae</taxon>
        <taxon>Podospora</taxon>
    </lineage>
</organism>
<dbReference type="SUPFAM" id="SSF48403">
    <property type="entry name" value="Ankyrin repeat"/>
    <property type="match status" value="1"/>
</dbReference>
<dbReference type="AlphaFoldDB" id="A0AAN7BIT5"/>
<reference evidence="3" key="1">
    <citation type="journal article" date="2023" name="Mol. Phylogenet. Evol.">
        <title>Genome-scale phylogeny and comparative genomics of the fungal order Sordariales.</title>
        <authorList>
            <person name="Hensen N."/>
            <person name="Bonometti L."/>
            <person name="Westerberg I."/>
            <person name="Brannstrom I.O."/>
            <person name="Guillou S."/>
            <person name="Cros-Aarteil S."/>
            <person name="Calhoun S."/>
            <person name="Haridas S."/>
            <person name="Kuo A."/>
            <person name="Mondo S."/>
            <person name="Pangilinan J."/>
            <person name="Riley R."/>
            <person name="LaButti K."/>
            <person name="Andreopoulos B."/>
            <person name="Lipzen A."/>
            <person name="Chen C."/>
            <person name="Yan M."/>
            <person name="Daum C."/>
            <person name="Ng V."/>
            <person name="Clum A."/>
            <person name="Steindorff A."/>
            <person name="Ohm R.A."/>
            <person name="Martin F."/>
            <person name="Silar P."/>
            <person name="Natvig D.O."/>
            <person name="Lalanne C."/>
            <person name="Gautier V."/>
            <person name="Ament-Velasquez S.L."/>
            <person name="Kruys A."/>
            <person name="Hutchinson M.I."/>
            <person name="Powell A.J."/>
            <person name="Barry K."/>
            <person name="Miller A.N."/>
            <person name="Grigoriev I.V."/>
            <person name="Debuchy R."/>
            <person name="Gladieux P."/>
            <person name="Hiltunen Thoren M."/>
            <person name="Johannesson H."/>
        </authorList>
    </citation>
    <scope>NUCLEOTIDE SEQUENCE</scope>
    <source>
        <strain evidence="3">CBS 990.96</strain>
    </source>
</reference>
<protein>
    <submittedName>
        <fullName evidence="3">Heterokaryon incompatibility protein-domain-containing protein</fullName>
    </submittedName>
</protein>
<feature type="repeat" description="ANK" evidence="1">
    <location>
        <begin position="115"/>
        <end position="147"/>
    </location>
</feature>
<dbReference type="InterPro" id="IPR002110">
    <property type="entry name" value="Ankyrin_rpt"/>
</dbReference>
<comment type="caution">
    <text evidence="3">The sequence shown here is derived from an EMBL/GenBank/DDBJ whole genome shotgun (WGS) entry which is preliminary data.</text>
</comment>
<dbReference type="SMART" id="SM00248">
    <property type="entry name" value="ANK"/>
    <property type="match status" value="2"/>
</dbReference>
<dbReference type="Pfam" id="PF12796">
    <property type="entry name" value="Ank_2"/>
    <property type="match status" value="1"/>
</dbReference>
<keyword evidence="1" id="KW-0040">ANK repeat</keyword>
<sequence>MDASDLQDMIDPVGAMERDELEEFLQICQSTEDSPPEQLSILSLALYSKTDDMIHLDEALSIAEEVASADTTQARLLGVTIAQNSKSLLRATQFGLVKFLRLLLEVESTHAEDEDGDTVLHTAAYHGFDGIARELLKNGASPSICGGSGFTPMQYALNRGHEKVVAVLREFKAFLDVADDSRVPLHQIAGGDILGEIERAQRRSVFSASSTLPWMDRMRYVPGPGRLFAEPYVAISYRWGLRPNQQDPLTIKVPPRKDHPVFRKARASRDVLLRSLEYAEANGSKRIWIDQECIHQDDEDDKKDAMQNMHLVYRQATTTLVLLGRHVETAKDIAALHSLLRNVEEARDLKSRLMADPWFTRAWTTQEFGVTPPQQLRFLIGRKEGLDMEGYGWRAQSADLDSKPGHITQIVPRAWEFSHREMVDFAFLGMDLHKH</sequence>
<keyword evidence="4" id="KW-1185">Reference proteome</keyword>
<dbReference type="PROSITE" id="PS50297">
    <property type="entry name" value="ANK_REP_REGION"/>
    <property type="match status" value="1"/>
</dbReference>
<feature type="domain" description="Heterokaryon incompatibility" evidence="2">
    <location>
        <begin position="232"/>
        <end position="367"/>
    </location>
</feature>
<dbReference type="PANTHER" id="PTHR24148">
    <property type="entry name" value="ANKYRIN REPEAT DOMAIN-CONTAINING PROTEIN 39 HOMOLOG-RELATED"/>
    <property type="match status" value="1"/>
</dbReference>
<accession>A0AAN7BIT5</accession>
<gene>
    <name evidence="3" type="ORF">QBC38DRAFT_515668</name>
</gene>
<evidence type="ECO:0000256" key="1">
    <source>
        <dbReference type="PROSITE-ProRule" id="PRU00023"/>
    </source>
</evidence>
<feature type="repeat" description="ANK" evidence="1">
    <location>
        <begin position="148"/>
        <end position="180"/>
    </location>
</feature>
<dbReference type="Gene3D" id="1.25.40.20">
    <property type="entry name" value="Ankyrin repeat-containing domain"/>
    <property type="match status" value="1"/>
</dbReference>
<evidence type="ECO:0000259" key="2">
    <source>
        <dbReference type="Pfam" id="PF06985"/>
    </source>
</evidence>
<dbReference type="InterPro" id="IPR052895">
    <property type="entry name" value="HetReg/Transcr_Mod"/>
</dbReference>
<dbReference type="Proteomes" id="UP001301958">
    <property type="component" value="Unassembled WGS sequence"/>
</dbReference>
<dbReference type="Pfam" id="PF06985">
    <property type="entry name" value="HET"/>
    <property type="match status" value="1"/>
</dbReference>
<dbReference type="InterPro" id="IPR036770">
    <property type="entry name" value="Ankyrin_rpt-contain_sf"/>
</dbReference>
<evidence type="ECO:0000313" key="4">
    <source>
        <dbReference type="Proteomes" id="UP001301958"/>
    </source>
</evidence>
<proteinExistence type="predicted"/>
<dbReference type="PROSITE" id="PS50088">
    <property type="entry name" value="ANK_REPEAT"/>
    <property type="match status" value="2"/>
</dbReference>